<dbReference type="Pfam" id="PF08352">
    <property type="entry name" value="oligo_HPY"/>
    <property type="match status" value="1"/>
</dbReference>
<dbReference type="OrthoDB" id="9779287at2"/>
<dbReference type="InterPro" id="IPR003439">
    <property type="entry name" value="ABC_transporter-like_ATP-bd"/>
</dbReference>
<dbReference type="InterPro" id="IPR027417">
    <property type="entry name" value="P-loop_NTPase"/>
</dbReference>
<organism evidence="6 7">
    <name type="scientific">Kiritimatiella glycovorans</name>
    <dbReference type="NCBI Taxonomy" id="1307763"/>
    <lineage>
        <taxon>Bacteria</taxon>
        <taxon>Pseudomonadati</taxon>
        <taxon>Kiritimatiellota</taxon>
        <taxon>Kiritimatiellia</taxon>
        <taxon>Kiritimatiellales</taxon>
        <taxon>Kiritimatiellaceae</taxon>
        <taxon>Kiritimatiella</taxon>
    </lineage>
</organism>
<evidence type="ECO:0000256" key="4">
    <source>
        <dbReference type="ARBA" id="ARBA00022840"/>
    </source>
</evidence>
<proteinExistence type="inferred from homology"/>
<dbReference type="STRING" id="1307763.L21SP4_02165"/>
<dbReference type="EMBL" id="CP010904">
    <property type="protein sequence ID" value="AKJ65392.1"/>
    <property type="molecule type" value="Genomic_DNA"/>
</dbReference>
<keyword evidence="2" id="KW-0813">Transport</keyword>
<evidence type="ECO:0000256" key="2">
    <source>
        <dbReference type="ARBA" id="ARBA00022448"/>
    </source>
</evidence>
<reference evidence="6 7" key="2">
    <citation type="journal article" date="2016" name="ISME J.">
        <title>Characterization of the first cultured representative of Verrucomicrobia subdivision 5 indicates the proposal of a novel phylum.</title>
        <authorList>
            <person name="Spring S."/>
            <person name="Bunk B."/>
            <person name="Sproer C."/>
            <person name="Schumann P."/>
            <person name="Rohde M."/>
            <person name="Tindall B.J."/>
            <person name="Klenk H.P."/>
        </authorList>
    </citation>
    <scope>NUCLEOTIDE SEQUENCE [LARGE SCALE GENOMIC DNA]</scope>
    <source>
        <strain evidence="6 7">L21-Fru-AB</strain>
    </source>
</reference>
<keyword evidence="3" id="KW-0547">Nucleotide-binding</keyword>
<dbReference type="PATRIC" id="fig|1609981.3.peg.2251"/>
<dbReference type="InterPro" id="IPR050319">
    <property type="entry name" value="ABC_transp_ATP-bind"/>
</dbReference>
<protein>
    <submittedName>
        <fullName evidence="6">Peptide ABC transporter ATPase</fullName>
    </submittedName>
</protein>
<dbReference type="GO" id="GO:0015833">
    <property type="term" value="P:peptide transport"/>
    <property type="evidence" value="ECO:0007669"/>
    <property type="project" value="InterPro"/>
</dbReference>
<dbReference type="SMART" id="SM00382">
    <property type="entry name" value="AAA"/>
    <property type="match status" value="1"/>
</dbReference>
<evidence type="ECO:0000313" key="7">
    <source>
        <dbReference type="Proteomes" id="UP000035268"/>
    </source>
</evidence>
<gene>
    <name evidence="6" type="ORF">L21SP4_02165</name>
</gene>
<dbReference type="PANTHER" id="PTHR43776:SF7">
    <property type="entry name" value="D,D-DIPEPTIDE TRANSPORT ATP-BINDING PROTEIN DDPF-RELATED"/>
    <property type="match status" value="1"/>
</dbReference>
<keyword evidence="4" id="KW-0067">ATP-binding</keyword>
<sequence>MNAMEDTSGRKDRRIPLVETGGLEVTYGTGREKVRAVRGVDLAIAPGEALGLVGESGCGKSSLGRALLRLEDPSSGEVLFEGSPVTGLRGAALKAFRRRAQIIFQDPFGSLNPRLKVGRAIEEVLHIHGLGADNPARRRRVRELLDDVGLEPAFADRYPHEFSGGQRQRICIARALALDPVFLVADEPVSALDVSVQANILDLLRRIRAERDIAMLFISHDLAVVRAVCERIAVMKDGEIVETGTADQVCDRPRHAYTKKLLSAVPDLAGIGEGA</sequence>
<dbReference type="Proteomes" id="UP000035268">
    <property type="component" value="Chromosome"/>
</dbReference>
<accession>A0A0G3EIZ5</accession>
<dbReference type="GO" id="GO:0016887">
    <property type="term" value="F:ATP hydrolysis activity"/>
    <property type="evidence" value="ECO:0007669"/>
    <property type="project" value="InterPro"/>
</dbReference>
<evidence type="ECO:0000256" key="1">
    <source>
        <dbReference type="ARBA" id="ARBA00005417"/>
    </source>
</evidence>
<feature type="domain" description="ABC transporter" evidence="5">
    <location>
        <begin position="18"/>
        <end position="262"/>
    </location>
</feature>
<dbReference type="PROSITE" id="PS00211">
    <property type="entry name" value="ABC_TRANSPORTER_1"/>
    <property type="match status" value="1"/>
</dbReference>
<evidence type="ECO:0000313" key="6">
    <source>
        <dbReference type="EMBL" id="AKJ65392.1"/>
    </source>
</evidence>
<dbReference type="InterPro" id="IPR013563">
    <property type="entry name" value="Oligopep_ABC_C"/>
</dbReference>
<dbReference type="GO" id="GO:0005524">
    <property type="term" value="F:ATP binding"/>
    <property type="evidence" value="ECO:0007669"/>
    <property type="project" value="UniProtKB-KW"/>
</dbReference>
<dbReference type="CDD" id="cd03257">
    <property type="entry name" value="ABC_NikE_OppD_transporters"/>
    <property type="match status" value="1"/>
</dbReference>
<dbReference type="RefSeq" id="WP_052882628.1">
    <property type="nucleotide sequence ID" value="NZ_CP010904.1"/>
</dbReference>
<dbReference type="KEGG" id="vbl:L21SP4_02165"/>
<dbReference type="Gene3D" id="3.40.50.300">
    <property type="entry name" value="P-loop containing nucleotide triphosphate hydrolases"/>
    <property type="match status" value="1"/>
</dbReference>
<keyword evidence="7" id="KW-1185">Reference proteome</keyword>
<dbReference type="InterPro" id="IPR003593">
    <property type="entry name" value="AAA+_ATPase"/>
</dbReference>
<reference evidence="7" key="1">
    <citation type="submission" date="2015-02" db="EMBL/GenBank/DDBJ databases">
        <title>Description and complete genome sequence of the first cultured representative of the subdivision 5 of the Verrucomicrobia phylum.</title>
        <authorList>
            <person name="Spring S."/>
            <person name="Bunk B."/>
            <person name="Sproer C."/>
            <person name="Klenk H.-P."/>
        </authorList>
    </citation>
    <scope>NUCLEOTIDE SEQUENCE [LARGE SCALE GENOMIC DNA]</scope>
    <source>
        <strain evidence="7">L21-Fru-AB</strain>
    </source>
</reference>
<dbReference type="PROSITE" id="PS50893">
    <property type="entry name" value="ABC_TRANSPORTER_2"/>
    <property type="match status" value="1"/>
</dbReference>
<name>A0A0G3EIZ5_9BACT</name>
<dbReference type="Pfam" id="PF00005">
    <property type="entry name" value="ABC_tran"/>
    <property type="match status" value="1"/>
</dbReference>
<dbReference type="FunFam" id="3.40.50.300:FF:000016">
    <property type="entry name" value="Oligopeptide ABC transporter ATP-binding component"/>
    <property type="match status" value="1"/>
</dbReference>
<comment type="similarity">
    <text evidence="1">Belongs to the ABC transporter superfamily.</text>
</comment>
<dbReference type="GO" id="GO:0055085">
    <property type="term" value="P:transmembrane transport"/>
    <property type="evidence" value="ECO:0007669"/>
    <property type="project" value="UniProtKB-ARBA"/>
</dbReference>
<evidence type="ECO:0000259" key="5">
    <source>
        <dbReference type="PROSITE" id="PS50893"/>
    </source>
</evidence>
<dbReference type="InterPro" id="IPR017871">
    <property type="entry name" value="ABC_transporter-like_CS"/>
</dbReference>
<dbReference type="PANTHER" id="PTHR43776">
    <property type="entry name" value="TRANSPORT ATP-BINDING PROTEIN"/>
    <property type="match status" value="1"/>
</dbReference>
<dbReference type="AlphaFoldDB" id="A0A0G3EIZ5"/>
<evidence type="ECO:0000256" key="3">
    <source>
        <dbReference type="ARBA" id="ARBA00022741"/>
    </source>
</evidence>
<dbReference type="SUPFAM" id="SSF52540">
    <property type="entry name" value="P-loop containing nucleoside triphosphate hydrolases"/>
    <property type="match status" value="1"/>
</dbReference>